<dbReference type="Gene3D" id="1.10.10.10">
    <property type="entry name" value="Winged helix-like DNA-binding domain superfamily/Winged helix DNA-binding domain"/>
    <property type="match status" value="1"/>
</dbReference>
<evidence type="ECO:0000256" key="2">
    <source>
        <dbReference type="RuleBase" id="RU003476"/>
    </source>
</evidence>
<evidence type="ECO:0000256" key="1">
    <source>
        <dbReference type="ARBA" id="ARBA00022801"/>
    </source>
</evidence>
<dbReference type="SUPFAM" id="SSF55811">
    <property type="entry name" value="Nudix"/>
    <property type="match status" value="1"/>
</dbReference>
<dbReference type="PROSITE" id="PS00893">
    <property type="entry name" value="NUDIX_BOX"/>
    <property type="match status" value="1"/>
</dbReference>
<dbReference type="Gene3D" id="3.90.79.10">
    <property type="entry name" value="Nucleoside Triphosphate Pyrophosphohydrolase"/>
    <property type="match status" value="1"/>
</dbReference>
<proteinExistence type="inferred from homology"/>
<dbReference type="InterPro" id="IPR015797">
    <property type="entry name" value="NUDIX_hydrolase-like_dom_sf"/>
</dbReference>
<evidence type="ECO:0000313" key="6">
    <source>
        <dbReference type="Proteomes" id="UP001344888"/>
    </source>
</evidence>
<dbReference type="InterPro" id="IPR011213">
    <property type="entry name" value="NMN_biosyn"/>
</dbReference>
<dbReference type="InterPro" id="IPR036388">
    <property type="entry name" value="WH-like_DNA-bd_sf"/>
</dbReference>
<evidence type="ECO:0000256" key="3">
    <source>
        <dbReference type="SAM" id="Coils"/>
    </source>
</evidence>
<dbReference type="InterPro" id="IPR054105">
    <property type="entry name" value="WHD_NrtR"/>
</dbReference>
<dbReference type="PIRSF" id="PIRSF019423">
    <property type="entry name" value="NMN_biosyn"/>
    <property type="match status" value="1"/>
</dbReference>
<comment type="similarity">
    <text evidence="2">Belongs to the Nudix hydrolase family.</text>
</comment>
<dbReference type="GO" id="GO:0016787">
    <property type="term" value="F:hydrolase activity"/>
    <property type="evidence" value="ECO:0007669"/>
    <property type="project" value="UniProtKB-KW"/>
</dbReference>
<dbReference type="RefSeq" id="WP_326121887.1">
    <property type="nucleotide sequence ID" value="NZ_JARSFG010000003.1"/>
</dbReference>
<reference evidence="5 6" key="1">
    <citation type="submission" date="2023-03" db="EMBL/GenBank/DDBJ databases">
        <title>Bacillus Genome Sequencing.</title>
        <authorList>
            <person name="Dunlap C."/>
        </authorList>
    </citation>
    <scope>NUCLEOTIDE SEQUENCE [LARGE SCALE GENOMIC DNA]</scope>
    <source>
        <strain evidence="5 6">B-59205</strain>
    </source>
</reference>
<sequence length="292" mass="34246">MTFDNEQQFLSHYQQEKERYEKPSVTTDIVVFTVCQEQPALEVLLIERKHHPFQHCWALPGGFMDINESLEQAVQRELREETGITDLYAEQLYTWSDVERDPRMRILSASYMALAAKNKMQLKAGDDARDARWFSVATESLLREYKETQEMLEETEEILLTLTNKEKAVHAQARLRVRKQAYGTKTTEVIEMIEDGANTIAFDHAKIILYSLYRLRNKVEYTNIAFNLMPEKFTLPRLQAVYEMILGKSLFKAQFRRHIADKVLATGEEIKEGAHRPSQLYRYNHRWVFGSL</sequence>
<dbReference type="PRINTS" id="PR00502">
    <property type="entry name" value="NUDIXFAMILY"/>
</dbReference>
<dbReference type="SUPFAM" id="SSF46785">
    <property type="entry name" value="Winged helix' DNA-binding domain"/>
    <property type="match status" value="1"/>
</dbReference>
<comment type="caution">
    <text evidence="5">The sequence shown here is derived from an EMBL/GenBank/DDBJ whole genome shotgun (WGS) entry which is preliminary data.</text>
</comment>
<dbReference type="Pfam" id="PF21906">
    <property type="entry name" value="WHD_NrtR"/>
    <property type="match status" value="1"/>
</dbReference>
<gene>
    <name evidence="5" type="ORF">P9B03_03365</name>
</gene>
<feature type="coiled-coil region" evidence="3">
    <location>
        <begin position="138"/>
        <end position="165"/>
    </location>
</feature>
<accession>A0AAW9NIC4</accession>
<dbReference type="PANTHER" id="PTHR43736">
    <property type="entry name" value="ADP-RIBOSE PYROPHOSPHATASE"/>
    <property type="match status" value="1"/>
</dbReference>
<dbReference type="CDD" id="cd18873">
    <property type="entry name" value="NUDIX_NadM_like"/>
    <property type="match status" value="1"/>
</dbReference>
<dbReference type="InterPro" id="IPR020476">
    <property type="entry name" value="Nudix_hydrolase"/>
</dbReference>
<dbReference type="InterPro" id="IPR000086">
    <property type="entry name" value="NUDIX_hydrolase_dom"/>
</dbReference>
<keyword evidence="6" id="KW-1185">Reference proteome</keyword>
<dbReference type="EMBL" id="JARSFG010000003">
    <property type="protein sequence ID" value="MEC1177512.1"/>
    <property type="molecule type" value="Genomic_DNA"/>
</dbReference>
<evidence type="ECO:0000313" key="5">
    <source>
        <dbReference type="EMBL" id="MEC1177512.1"/>
    </source>
</evidence>
<name>A0AAW9NIC4_9BACL</name>
<dbReference type="InterPro" id="IPR036390">
    <property type="entry name" value="WH_DNA-bd_sf"/>
</dbReference>
<dbReference type="Pfam" id="PF00293">
    <property type="entry name" value="NUDIX"/>
    <property type="match status" value="1"/>
</dbReference>
<dbReference type="AlphaFoldDB" id="A0AAW9NIC4"/>
<keyword evidence="3" id="KW-0175">Coiled coil</keyword>
<dbReference type="PANTHER" id="PTHR43736:SF4">
    <property type="entry name" value="SLR1690 PROTEIN"/>
    <property type="match status" value="1"/>
</dbReference>
<protein>
    <submittedName>
        <fullName evidence="5">NUDIX domain-containing protein</fullName>
    </submittedName>
</protein>
<organism evidence="5 6">
    <name type="scientific">Metasolibacillus meyeri</name>
    <dbReference type="NCBI Taxonomy" id="1071052"/>
    <lineage>
        <taxon>Bacteria</taxon>
        <taxon>Bacillati</taxon>
        <taxon>Bacillota</taxon>
        <taxon>Bacilli</taxon>
        <taxon>Bacillales</taxon>
        <taxon>Caryophanaceae</taxon>
        <taxon>Metasolibacillus</taxon>
    </lineage>
</organism>
<feature type="domain" description="Nudix hydrolase" evidence="4">
    <location>
        <begin position="22"/>
        <end position="156"/>
    </location>
</feature>
<dbReference type="InterPro" id="IPR020084">
    <property type="entry name" value="NUDIX_hydrolase_CS"/>
</dbReference>
<dbReference type="Proteomes" id="UP001344888">
    <property type="component" value="Unassembled WGS sequence"/>
</dbReference>
<evidence type="ECO:0000259" key="4">
    <source>
        <dbReference type="PROSITE" id="PS51462"/>
    </source>
</evidence>
<keyword evidence="1 2" id="KW-0378">Hydrolase</keyword>
<dbReference type="PROSITE" id="PS51462">
    <property type="entry name" value="NUDIX"/>
    <property type="match status" value="1"/>
</dbReference>